<comment type="caution">
    <text evidence="2">The sequence shown here is derived from an EMBL/GenBank/DDBJ whole genome shotgun (WGS) entry which is preliminary data.</text>
</comment>
<feature type="transmembrane region" description="Helical" evidence="1">
    <location>
        <begin position="25"/>
        <end position="45"/>
    </location>
</feature>
<accession>A0ABV7MEQ0</accession>
<evidence type="ECO:0000313" key="3">
    <source>
        <dbReference type="Proteomes" id="UP001595607"/>
    </source>
</evidence>
<feature type="transmembrane region" description="Helical" evidence="1">
    <location>
        <begin position="230"/>
        <end position="253"/>
    </location>
</feature>
<dbReference type="EMBL" id="JBHRVA010000003">
    <property type="protein sequence ID" value="MFC3303357.1"/>
    <property type="molecule type" value="Genomic_DNA"/>
</dbReference>
<feature type="transmembrane region" description="Helical" evidence="1">
    <location>
        <begin position="282"/>
        <end position="306"/>
    </location>
</feature>
<evidence type="ECO:0000256" key="1">
    <source>
        <dbReference type="SAM" id="Phobius"/>
    </source>
</evidence>
<dbReference type="InterPro" id="IPR010295">
    <property type="entry name" value="DUF898"/>
</dbReference>
<evidence type="ECO:0000313" key="2">
    <source>
        <dbReference type="EMBL" id="MFC3303357.1"/>
    </source>
</evidence>
<keyword evidence="1" id="KW-1133">Transmembrane helix</keyword>
<protein>
    <submittedName>
        <fullName evidence="2">YjgN family protein</fullName>
    </submittedName>
</protein>
<feature type="transmembrane region" description="Helical" evidence="1">
    <location>
        <begin position="98"/>
        <end position="115"/>
    </location>
</feature>
<sequence>MDTQTPAEQPQALPFTFHGKAGEFFGIWIVNLLLSVVTLGVYSAWAKVRTNRYFYGSTRLDGDAFSYHARPLQILIARIIVVSVLIIFNLVISIEPMIGLAVLPVFFFLFPWLIGRSLRFQARVSRWRGISFDFDTAYWPTFVTIYIVPLITIFSFGLGAPVATKLTWEWYLGRHSFGDRPFTSEISLGKLYGLFGVLFVVGFLAFGGLALVLAVSGIVDRLSASAAGDFAAFGALLVIYSFVILLAILQLVWTAGVRNIAFETLVLDGKHHFRSTISKRRYAWIVVSNLIVTVLTFGLMTPWAAVRLARYIASATAVLPGGPLDDFVQDVKETSGVIGEEYVDLEGIDIGVGL</sequence>
<keyword evidence="1" id="KW-0812">Transmembrane</keyword>
<name>A0ABV7MEQ0_9PROT</name>
<dbReference type="Pfam" id="PF05987">
    <property type="entry name" value="DUF898"/>
    <property type="match status" value="1"/>
</dbReference>
<feature type="transmembrane region" description="Helical" evidence="1">
    <location>
        <begin position="75"/>
        <end position="92"/>
    </location>
</feature>
<dbReference type="RefSeq" id="WP_189575840.1">
    <property type="nucleotide sequence ID" value="NZ_BMXU01000002.1"/>
</dbReference>
<feature type="transmembrane region" description="Helical" evidence="1">
    <location>
        <begin position="136"/>
        <end position="158"/>
    </location>
</feature>
<feature type="transmembrane region" description="Helical" evidence="1">
    <location>
        <begin position="191"/>
        <end position="218"/>
    </location>
</feature>
<organism evidence="2 3">
    <name type="scientific">Parvularcula lutaonensis</name>
    <dbReference type="NCBI Taxonomy" id="491923"/>
    <lineage>
        <taxon>Bacteria</taxon>
        <taxon>Pseudomonadati</taxon>
        <taxon>Pseudomonadota</taxon>
        <taxon>Alphaproteobacteria</taxon>
        <taxon>Parvularculales</taxon>
        <taxon>Parvularculaceae</taxon>
        <taxon>Parvularcula</taxon>
    </lineage>
</organism>
<reference evidence="3" key="1">
    <citation type="journal article" date="2019" name="Int. J. Syst. Evol. Microbiol.">
        <title>The Global Catalogue of Microorganisms (GCM) 10K type strain sequencing project: providing services to taxonomists for standard genome sequencing and annotation.</title>
        <authorList>
            <consortium name="The Broad Institute Genomics Platform"/>
            <consortium name="The Broad Institute Genome Sequencing Center for Infectious Disease"/>
            <person name="Wu L."/>
            <person name="Ma J."/>
        </authorList>
    </citation>
    <scope>NUCLEOTIDE SEQUENCE [LARGE SCALE GENOMIC DNA]</scope>
    <source>
        <strain evidence="3">KCTC 22245</strain>
    </source>
</reference>
<keyword evidence="1" id="KW-0472">Membrane</keyword>
<dbReference type="Proteomes" id="UP001595607">
    <property type="component" value="Unassembled WGS sequence"/>
</dbReference>
<proteinExistence type="predicted"/>
<gene>
    <name evidence="2" type="ORF">ACFONP_11510</name>
</gene>
<keyword evidence="3" id="KW-1185">Reference proteome</keyword>